<evidence type="ECO:0000313" key="3">
    <source>
        <dbReference type="Proteomes" id="UP000596742"/>
    </source>
</evidence>
<accession>A0A8B6GBB8</accession>
<dbReference type="PANTHER" id="PTHR34759">
    <property type="entry name" value="SPERMATOGENESIS-ASSOCIATED PROTEIN 48"/>
    <property type="match status" value="1"/>
</dbReference>
<feature type="compositionally biased region" description="Polar residues" evidence="1">
    <location>
        <begin position="87"/>
        <end position="104"/>
    </location>
</feature>
<sequence>MVESTAVETLHQIPTSTYRYSYKGDKKTLPPIKYYQLKSIVHRYARQQPPRHFPIEPITPHRVLQEEKGPALGLGTKGSNTQQYLEPKTITQTPAPQNISTVRPKSSDKTKQNGRKSRNERLPTAGSKKTSLFQTKFGHMDSNLVNSMLHKYQWTSAMKQANGEACLPVTKVAPPTSVIERKADMIRLSGQRYESSVGDWQNAVLWDRIQLRGHVIHGDLKEKSIGMPEKILLKRINEGKFAEKRPRINSPKIRKLLEDNKIHKIYVRQCPGYAGFVPRQPPKIEMEREPERTHMTSVMKASYRELPNKEYRPQNFARKGPMSKTVTLTYPFNPFNKVTCEPVVVKSYQP</sequence>
<evidence type="ECO:0000256" key="1">
    <source>
        <dbReference type="SAM" id="MobiDB-lite"/>
    </source>
</evidence>
<dbReference type="Proteomes" id="UP000596742">
    <property type="component" value="Unassembled WGS sequence"/>
</dbReference>
<organism evidence="2 3">
    <name type="scientific">Mytilus galloprovincialis</name>
    <name type="common">Mediterranean mussel</name>
    <dbReference type="NCBI Taxonomy" id="29158"/>
    <lineage>
        <taxon>Eukaryota</taxon>
        <taxon>Metazoa</taxon>
        <taxon>Spiralia</taxon>
        <taxon>Lophotrochozoa</taxon>
        <taxon>Mollusca</taxon>
        <taxon>Bivalvia</taxon>
        <taxon>Autobranchia</taxon>
        <taxon>Pteriomorphia</taxon>
        <taxon>Mytilida</taxon>
        <taxon>Mytiloidea</taxon>
        <taxon>Mytilidae</taxon>
        <taxon>Mytilinae</taxon>
        <taxon>Mytilus</taxon>
    </lineage>
</organism>
<proteinExistence type="predicted"/>
<gene>
    <name evidence="2" type="ORF">MGAL_10B022305</name>
</gene>
<dbReference type="AlphaFoldDB" id="A0A8B6GBB8"/>
<protein>
    <submittedName>
        <fullName evidence="2">Uncharacterized protein</fullName>
    </submittedName>
</protein>
<feature type="compositionally biased region" description="Basic and acidic residues" evidence="1">
    <location>
        <begin position="105"/>
        <end position="121"/>
    </location>
</feature>
<dbReference type="InterPro" id="IPR027867">
    <property type="entry name" value="SPATA48"/>
</dbReference>
<reference evidence="2" key="1">
    <citation type="submission" date="2018-11" db="EMBL/GenBank/DDBJ databases">
        <authorList>
            <person name="Alioto T."/>
            <person name="Alioto T."/>
        </authorList>
    </citation>
    <scope>NUCLEOTIDE SEQUENCE</scope>
</reference>
<feature type="region of interest" description="Disordered" evidence="1">
    <location>
        <begin position="87"/>
        <end position="128"/>
    </location>
</feature>
<comment type="caution">
    <text evidence="2">The sequence shown here is derived from an EMBL/GenBank/DDBJ whole genome shotgun (WGS) entry which is preliminary data.</text>
</comment>
<dbReference type="OrthoDB" id="10035002at2759"/>
<dbReference type="EMBL" id="UYJE01008166">
    <property type="protein sequence ID" value="VDI61696.1"/>
    <property type="molecule type" value="Genomic_DNA"/>
</dbReference>
<dbReference type="PANTHER" id="PTHR34759:SF1">
    <property type="entry name" value="SPERMATOGENESIS-ASSOCIATED PROTEIN 48"/>
    <property type="match status" value="1"/>
</dbReference>
<name>A0A8B6GBB8_MYTGA</name>
<evidence type="ECO:0000313" key="2">
    <source>
        <dbReference type="EMBL" id="VDI61696.1"/>
    </source>
</evidence>
<keyword evidence="3" id="KW-1185">Reference proteome</keyword>